<gene>
    <name evidence="2" type="ORF">HPBE_LOCUS2549</name>
</gene>
<proteinExistence type="predicted"/>
<dbReference type="Proteomes" id="UP000050761">
    <property type="component" value="Unassembled WGS sequence"/>
</dbReference>
<evidence type="ECO:0000256" key="1">
    <source>
        <dbReference type="SAM" id="MobiDB-lite"/>
    </source>
</evidence>
<feature type="compositionally biased region" description="Basic and acidic residues" evidence="1">
    <location>
        <begin position="84"/>
        <end position="94"/>
    </location>
</feature>
<accession>A0A3P7TWK3</accession>
<evidence type="ECO:0000313" key="2">
    <source>
        <dbReference type="EMBL" id="VDO26141.1"/>
    </source>
</evidence>
<feature type="region of interest" description="Disordered" evidence="1">
    <location>
        <begin position="49"/>
        <end position="94"/>
    </location>
</feature>
<feature type="compositionally biased region" description="Basic residues" evidence="1">
    <location>
        <begin position="1"/>
        <end position="17"/>
    </location>
</feature>
<feature type="region of interest" description="Disordered" evidence="1">
    <location>
        <begin position="113"/>
        <end position="141"/>
    </location>
</feature>
<evidence type="ECO:0000313" key="3">
    <source>
        <dbReference type="Proteomes" id="UP000050761"/>
    </source>
</evidence>
<dbReference type="EMBL" id="UZAH01004058">
    <property type="protein sequence ID" value="VDO26141.1"/>
    <property type="molecule type" value="Genomic_DNA"/>
</dbReference>
<name>A0A183F8Q6_HELPZ</name>
<reference evidence="2 3" key="1">
    <citation type="submission" date="2018-11" db="EMBL/GenBank/DDBJ databases">
        <authorList>
            <consortium name="Pathogen Informatics"/>
        </authorList>
    </citation>
    <scope>NUCLEOTIDE SEQUENCE [LARGE SCALE GENOMIC DNA]</scope>
</reference>
<evidence type="ECO:0000313" key="4">
    <source>
        <dbReference type="WBParaSite" id="HPBE_0000254801-mRNA-1"/>
    </source>
</evidence>
<dbReference type="WBParaSite" id="HPBE_0000254801-mRNA-1">
    <property type="protein sequence ID" value="HPBE_0000254801-mRNA-1"/>
    <property type="gene ID" value="HPBE_0000254801"/>
</dbReference>
<protein>
    <submittedName>
        <fullName evidence="4">SHSP domain-containing protein</fullName>
    </submittedName>
</protein>
<dbReference type="AlphaFoldDB" id="A0A183F8Q6"/>
<feature type="compositionally biased region" description="Basic residues" evidence="1">
    <location>
        <begin position="117"/>
        <end position="127"/>
    </location>
</feature>
<reference evidence="4" key="2">
    <citation type="submission" date="2019-09" db="UniProtKB">
        <authorList>
            <consortium name="WormBaseParasite"/>
        </authorList>
    </citation>
    <scope>IDENTIFICATION</scope>
</reference>
<feature type="region of interest" description="Disordered" evidence="1">
    <location>
        <begin position="1"/>
        <end position="22"/>
    </location>
</feature>
<keyword evidence="3" id="KW-1185">Reference proteome</keyword>
<organism evidence="3 4">
    <name type="scientific">Heligmosomoides polygyrus</name>
    <name type="common">Parasitic roundworm</name>
    <dbReference type="NCBI Taxonomy" id="6339"/>
    <lineage>
        <taxon>Eukaryota</taxon>
        <taxon>Metazoa</taxon>
        <taxon>Ecdysozoa</taxon>
        <taxon>Nematoda</taxon>
        <taxon>Chromadorea</taxon>
        <taxon>Rhabditida</taxon>
        <taxon>Rhabditina</taxon>
        <taxon>Rhabditomorpha</taxon>
        <taxon>Strongyloidea</taxon>
        <taxon>Heligmosomidae</taxon>
        <taxon>Heligmosomoides</taxon>
    </lineage>
</organism>
<accession>A0A183F8Q6</accession>
<sequence length="198" mass="21590">MGGTWLKRRGEGKRRGSGRQQRILRQDDLIRATIIATRTERLSPSLIITQQREKMEATATAKRRRSRAAAEPDRWSAAPDESDITSHDEVARTEGKATIERRTDTAVGDGLLAGRTAGRRQHVKQGPRKAERTNSNSFAQQQHGYASIDSDFTSTLNGSEVWLEIGRPGIRPVEKKLSRNDGWSGAGCGSGALAVGGG</sequence>